<evidence type="ECO:0000313" key="1">
    <source>
        <dbReference type="EMBL" id="VFJ58090.1"/>
    </source>
</evidence>
<gene>
    <name evidence="1" type="ORF">BECKFW1821A_GA0114235_10788</name>
</gene>
<organism evidence="1">
    <name type="scientific">Candidatus Kentrum sp. FW</name>
    <dbReference type="NCBI Taxonomy" id="2126338"/>
    <lineage>
        <taxon>Bacteria</taxon>
        <taxon>Pseudomonadati</taxon>
        <taxon>Pseudomonadota</taxon>
        <taxon>Gammaproteobacteria</taxon>
        <taxon>Candidatus Kentrum</taxon>
    </lineage>
</organism>
<protein>
    <submittedName>
        <fullName evidence="1">Uncharacterized protein</fullName>
    </submittedName>
</protein>
<dbReference type="AlphaFoldDB" id="A0A450SVT5"/>
<sequence length="74" mass="9086">MDRIFCLVVISFEWEILALEILRKLRRFLATFEMTRFLSSRSEGAYRVFQQVLSWRWAKRKIDFTESSYEDKKI</sequence>
<dbReference type="EMBL" id="CAADEW010000078">
    <property type="protein sequence ID" value="VFJ58090.1"/>
    <property type="molecule type" value="Genomic_DNA"/>
</dbReference>
<name>A0A450SVT5_9GAMM</name>
<accession>A0A450SVT5</accession>
<reference evidence="1" key="1">
    <citation type="submission" date="2019-02" db="EMBL/GenBank/DDBJ databases">
        <authorList>
            <person name="Gruber-Vodicka R. H."/>
            <person name="Seah K. B. B."/>
        </authorList>
    </citation>
    <scope>NUCLEOTIDE SEQUENCE</scope>
    <source>
        <strain evidence="1">BECK_BZ15</strain>
    </source>
</reference>
<proteinExistence type="predicted"/>